<reference evidence="4" key="1">
    <citation type="journal article" date="2019" name="Int. J. Syst. Evol. Microbiol.">
        <title>The Global Catalogue of Microorganisms (GCM) 10K type strain sequencing project: providing services to taxonomists for standard genome sequencing and annotation.</title>
        <authorList>
            <consortium name="The Broad Institute Genomics Platform"/>
            <consortium name="The Broad Institute Genome Sequencing Center for Infectious Disease"/>
            <person name="Wu L."/>
            <person name="Ma J."/>
        </authorList>
    </citation>
    <scope>NUCLEOTIDE SEQUENCE [LARGE SCALE GENOMIC DNA]</scope>
    <source>
        <strain evidence="4">KACC 11588</strain>
    </source>
</reference>
<feature type="compositionally biased region" description="Polar residues" evidence="1">
    <location>
        <begin position="129"/>
        <end position="138"/>
    </location>
</feature>
<evidence type="ECO:0000313" key="3">
    <source>
        <dbReference type="EMBL" id="MFC5567011.1"/>
    </source>
</evidence>
<evidence type="ECO:0000259" key="2">
    <source>
        <dbReference type="Pfam" id="PF03050"/>
    </source>
</evidence>
<accession>A0ABW0SDK9</accession>
<keyword evidence="4" id="KW-1185">Reference proteome</keyword>
<feature type="region of interest" description="Disordered" evidence="1">
    <location>
        <begin position="97"/>
        <end position="150"/>
    </location>
</feature>
<dbReference type="RefSeq" id="WP_209839681.1">
    <property type="nucleotide sequence ID" value="NZ_JAGGJP010000005.1"/>
</dbReference>
<name>A0ABW0SDK9_9RHOB</name>
<dbReference type="Pfam" id="PF03050">
    <property type="entry name" value="DDE_Tnp_IS66"/>
    <property type="match status" value="1"/>
</dbReference>
<proteinExistence type="predicted"/>
<protein>
    <submittedName>
        <fullName evidence="3">Transposase</fullName>
    </submittedName>
</protein>
<evidence type="ECO:0000313" key="4">
    <source>
        <dbReference type="Proteomes" id="UP001596056"/>
    </source>
</evidence>
<dbReference type="Proteomes" id="UP001596056">
    <property type="component" value="Unassembled WGS sequence"/>
</dbReference>
<evidence type="ECO:0000256" key="1">
    <source>
        <dbReference type="SAM" id="MobiDB-lite"/>
    </source>
</evidence>
<dbReference type="EMBL" id="JBHSNA010000009">
    <property type="protein sequence ID" value="MFC5567011.1"/>
    <property type="molecule type" value="Genomic_DNA"/>
</dbReference>
<dbReference type="InterPro" id="IPR004291">
    <property type="entry name" value="Transposase_IS66_central"/>
</dbReference>
<gene>
    <name evidence="3" type="ORF">ACFPOC_11375</name>
</gene>
<sequence>MLAGKGHVGQHVGLGRVHIPEKAIRRIAQLYGVEAEAWGSPPERRVAIRQARIKQILKDLEPWLAAQIPTLSGKSPLATANRPALARMTRLRPCLEHDILEPDNSEPCPPSVRGQRRAPSAVCAPSLSAGRTTSSSAQRWAAAPRPSSMP</sequence>
<comment type="caution">
    <text evidence="3">The sequence shown here is derived from an EMBL/GenBank/DDBJ whole genome shotgun (WGS) entry which is preliminary data.</text>
</comment>
<organism evidence="3 4">
    <name type="scientific">Rubellimicrobium aerolatum</name>
    <dbReference type="NCBI Taxonomy" id="490979"/>
    <lineage>
        <taxon>Bacteria</taxon>
        <taxon>Pseudomonadati</taxon>
        <taxon>Pseudomonadota</taxon>
        <taxon>Alphaproteobacteria</taxon>
        <taxon>Rhodobacterales</taxon>
        <taxon>Roseobacteraceae</taxon>
        <taxon>Rubellimicrobium</taxon>
    </lineage>
</organism>
<feature type="domain" description="Transposase IS66 central" evidence="2">
    <location>
        <begin position="18"/>
        <end position="104"/>
    </location>
</feature>